<dbReference type="RefSeq" id="WP_087057095.1">
    <property type="nucleotide sequence ID" value="NZ_FUKW01000027.1"/>
</dbReference>
<evidence type="ECO:0000313" key="1">
    <source>
        <dbReference type="EMBL" id="SJN20387.1"/>
    </source>
</evidence>
<dbReference type="EMBL" id="FUKW01000027">
    <property type="protein sequence ID" value="SJN20387.1"/>
    <property type="molecule type" value="Genomic_DNA"/>
</dbReference>
<reference evidence="1 2" key="1">
    <citation type="submission" date="2017-02" db="EMBL/GenBank/DDBJ databases">
        <authorList>
            <person name="Peterson S.W."/>
        </authorList>
    </citation>
    <scope>NUCLEOTIDE SEQUENCE [LARGE SCALE GENOMIC DNA]</scope>
    <source>
        <strain evidence="1 2">42ea</strain>
    </source>
</reference>
<evidence type="ECO:0000313" key="2">
    <source>
        <dbReference type="Proteomes" id="UP000195611"/>
    </source>
</evidence>
<name>A0A1R4IKK9_9LACT</name>
<organism evidence="1 2">
    <name type="scientific">Marinilactibacillus psychrotolerans 42ea</name>
    <dbReference type="NCBI Taxonomy" id="1255609"/>
    <lineage>
        <taxon>Bacteria</taxon>
        <taxon>Bacillati</taxon>
        <taxon>Bacillota</taxon>
        <taxon>Bacilli</taxon>
        <taxon>Lactobacillales</taxon>
        <taxon>Carnobacteriaceae</taxon>
        <taxon>Marinilactibacillus</taxon>
    </lineage>
</organism>
<accession>A0A1R4IKK9</accession>
<dbReference type="Proteomes" id="UP000195611">
    <property type="component" value="Unassembled WGS sequence"/>
</dbReference>
<dbReference type="AlphaFoldDB" id="A0A1R4IKK9"/>
<proteinExistence type="predicted"/>
<protein>
    <submittedName>
        <fullName evidence="1">Uncharacterized protein</fullName>
    </submittedName>
</protein>
<gene>
    <name evidence="1" type="ORF">FM115_01535</name>
</gene>
<sequence length="68" mass="8184">MAKTELSTAAKQARAAYKKQWREANKEHISKYQKEWHNREENKGKRAIYQRNYWENVAKAAEVMNEEN</sequence>